<dbReference type="Gene3D" id="2.60.40.10">
    <property type="entry name" value="Immunoglobulins"/>
    <property type="match status" value="11"/>
</dbReference>
<dbReference type="InterPro" id="IPR013098">
    <property type="entry name" value="Ig_I-set"/>
</dbReference>
<feature type="domain" description="Ig-like" evidence="5">
    <location>
        <begin position="341"/>
        <end position="426"/>
    </location>
</feature>
<reference evidence="8 9" key="1">
    <citation type="submission" date="2025-04" db="UniProtKB">
        <authorList>
            <consortium name="RefSeq"/>
        </authorList>
    </citation>
    <scope>IDENTIFICATION</scope>
    <source>
        <tissue evidence="8 9">Whole sample</tissue>
    </source>
</reference>
<dbReference type="RefSeq" id="XP_022327432.1">
    <property type="nucleotide sequence ID" value="XM_022471724.1"/>
</dbReference>
<evidence type="ECO:0000256" key="4">
    <source>
        <dbReference type="SAM" id="SignalP"/>
    </source>
</evidence>
<feature type="domain" description="Ig-like" evidence="5">
    <location>
        <begin position="66"/>
        <end position="148"/>
    </location>
</feature>
<dbReference type="PROSITE" id="PS51257">
    <property type="entry name" value="PROKAR_LIPOPROTEIN"/>
    <property type="match status" value="1"/>
</dbReference>
<dbReference type="Pfam" id="PF07679">
    <property type="entry name" value="I-set"/>
    <property type="match status" value="1"/>
</dbReference>
<dbReference type="SUPFAM" id="SSF49265">
    <property type="entry name" value="Fibronectin type III"/>
    <property type="match status" value="1"/>
</dbReference>
<organism evidence="7 9">
    <name type="scientific">Crassostrea virginica</name>
    <name type="common">Eastern oyster</name>
    <dbReference type="NCBI Taxonomy" id="6565"/>
    <lineage>
        <taxon>Eukaryota</taxon>
        <taxon>Metazoa</taxon>
        <taxon>Spiralia</taxon>
        <taxon>Lophotrochozoa</taxon>
        <taxon>Mollusca</taxon>
        <taxon>Bivalvia</taxon>
        <taxon>Autobranchia</taxon>
        <taxon>Pteriomorphia</taxon>
        <taxon>Ostreida</taxon>
        <taxon>Ostreoidea</taxon>
        <taxon>Ostreidae</taxon>
        <taxon>Crassostrea</taxon>
    </lineage>
</organism>
<feature type="signal peptide" evidence="4">
    <location>
        <begin position="1"/>
        <end position="19"/>
    </location>
</feature>
<evidence type="ECO:0000313" key="8">
    <source>
        <dbReference type="RefSeq" id="XP_022327432.1"/>
    </source>
</evidence>
<dbReference type="SMART" id="SM00409">
    <property type="entry name" value="IG"/>
    <property type="match status" value="6"/>
</dbReference>
<dbReference type="InterPro" id="IPR013783">
    <property type="entry name" value="Ig-like_fold"/>
</dbReference>
<dbReference type="RefSeq" id="XP_022327433.1">
    <property type="nucleotide sequence ID" value="XM_022471725.1"/>
</dbReference>
<dbReference type="SMART" id="SM00408">
    <property type="entry name" value="IGc2"/>
    <property type="match status" value="4"/>
</dbReference>
<evidence type="ECO:0000313" key="7">
    <source>
        <dbReference type="Proteomes" id="UP000694844"/>
    </source>
</evidence>
<feature type="transmembrane region" description="Helical" evidence="3">
    <location>
        <begin position="1176"/>
        <end position="1199"/>
    </location>
</feature>
<feature type="domain" description="Fibronectin type-III" evidence="6">
    <location>
        <begin position="1068"/>
        <end position="1169"/>
    </location>
</feature>
<name>A0A8B8DHR6_CRAVI</name>
<dbReference type="CDD" id="cd00063">
    <property type="entry name" value="FN3"/>
    <property type="match status" value="1"/>
</dbReference>
<proteinExistence type="predicted"/>
<feature type="domain" description="Ig-like" evidence="5">
    <location>
        <begin position="613"/>
        <end position="701"/>
    </location>
</feature>
<keyword evidence="3" id="KW-0472">Membrane</keyword>
<gene>
    <name evidence="8 9" type="primary">LOC111126819</name>
</gene>
<dbReference type="InterPro" id="IPR003599">
    <property type="entry name" value="Ig_sub"/>
</dbReference>
<evidence type="ECO:0000259" key="5">
    <source>
        <dbReference type="PROSITE" id="PS50835"/>
    </source>
</evidence>
<dbReference type="PANTHER" id="PTHR46013:SF4">
    <property type="entry name" value="B-CELL RECEPTOR CD22-RELATED"/>
    <property type="match status" value="1"/>
</dbReference>
<feature type="region of interest" description="Disordered" evidence="2">
    <location>
        <begin position="1348"/>
        <end position="1372"/>
    </location>
</feature>
<dbReference type="KEGG" id="cvn:111126819"/>
<keyword evidence="4" id="KW-0732">Signal</keyword>
<dbReference type="PROSITE" id="PS50835">
    <property type="entry name" value="IG_LIKE"/>
    <property type="match status" value="7"/>
</dbReference>
<feature type="chain" id="PRO_5044666292" evidence="4">
    <location>
        <begin position="20"/>
        <end position="1372"/>
    </location>
</feature>
<feature type="region of interest" description="Disordered" evidence="2">
    <location>
        <begin position="34"/>
        <end position="55"/>
    </location>
</feature>
<feature type="domain" description="Ig-like" evidence="5">
    <location>
        <begin position="250"/>
        <end position="334"/>
    </location>
</feature>
<feature type="domain" description="Ig-like" evidence="5">
    <location>
        <begin position="431"/>
        <end position="522"/>
    </location>
</feature>
<dbReference type="InterPro" id="IPR003598">
    <property type="entry name" value="Ig_sub2"/>
</dbReference>
<keyword evidence="3" id="KW-0812">Transmembrane</keyword>
<sequence length="1372" mass="155803">MEKWSFIVAICLFSVSCFGQTVKDDQNTVHLTENDDGVFNSDTKTDSENTSTENSIFSPQYQTYKPRNVRIENTAGDGDLWEGSGYITFRCNANCNPPCDRYQIYHNNTPKDTSKEIKITKIRENSGRYYCSASNSGGQDYVQSGNTAHIVIRYQDITLKSNFVSQAPDVWVNEYLPTGVTCEIDCNFKDCQSDVDINVIKDSKPFRRIHSFQSIFERRMAKLSDSGTYHCRFRNRESLRNFTLNILYGPRYVSIESSAGKGDLWEENSGYITIKCNADCNPPCDKYQIYHNGTPKYTSNETKITKARENSGRYYCTASNSVRQGYVRSSNNVDIAVKYGPRIVNIDYTADGGQLWEGSGYITINCNADCNPPCDIYQIYHNNKLKDTSKQIKIRKTRENSGRYYCSASNSVRRGNVKLSTEIVITIKYPPGRVRISPDKDTFFSKRGGTPKEDVVCMADCLPQCTYRWYYASSPQRSRYFWTMWTMGNTLFASRRFIYTSHPYYYCEARNDHGYSYSNRINIDVKDGPENVTITSSQAPVENRSFSLQCSAHCLHGCNLFQWSDESRRVIRNTAILTIDNLSRADNGKYTCSVEDYFGRSSSTYNFKVQYPPGSVRVSPDKDTFFSKRGGTPKEDVVCMADCLPQCTYKWYCSSSPQRSGYIWTTGNTLFASRRFTYTSHPYYYCEATNDHGYSNSNRIKIDVKDGPDYVTITAPQAPVENRSFSLHCSAHCLHGCDSYRWSNGSRRLNKSTAILTFDNLSRADNGKYTCSVEDYFGWSSFKYNLKVQYGTTNVTIQYSSDFGHLKEGQDYIRISCNADCYPECSYQYFKDNNFVNDPDRRLLVDRKMSGRYICSAKNSFMNAYKDSTNYVDINIKYGPAITFTILENRKHIFTHSPGTLNLTFTIDSFPTSNVTIFHNKVNLKTISNVTGQHIFTKPIKSCLDEGEYQVDAANEVGSDSTSVIVNVTCSPVLISFLNTSDKEFRIGDRVDLTVAFKGNPAAEVSWTFKPWNSNTSQDIPVHIIQKQSIYHTAVVIKTLNTSDFGTYKLRLKNIHGRISKDFKIQGPPTTPTDLFVECPDVAVVVWRPGFDGGSEQTFVIEYSSNQSLWHSHRPKSAAAFNEDYLRTFVDDISPNTLYFFRIKAHNDFGEAVSESNVNCTRQNPVEEADSLSKQYGFAGVGAGIFLLVIIIGVLVSVLNLKRKRRRKNTDNHLSQKSDNSQEKDDVLDIVENILYISADEAKEISEPSGDNVQNVASGNDAYAVVNKGDFPRNDTSVYAEVNKTKKKQKPAVPEKSSKVKKRLPPNDNQDGLIYLELDLRDTASSSTGKFVIHGAEDRTEYVDIDFTRRVDPSLKRHTRDERTGDQEESDK</sequence>
<keyword evidence="3" id="KW-1133">Transmembrane helix</keyword>
<dbReference type="InterPro" id="IPR036116">
    <property type="entry name" value="FN3_sf"/>
</dbReference>
<evidence type="ECO:0000256" key="3">
    <source>
        <dbReference type="SAM" id="Phobius"/>
    </source>
</evidence>
<evidence type="ECO:0000256" key="1">
    <source>
        <dbReference type="ARBA" id="ARBA00022737"/>
    </source>
</evidence>
<dbReference type="InterPro" id="IPR007110">
    <property type="entry name" value="Ig-like_dom"/>
</dbReference>
<keyword evidence="1" id="KW-0677">Repeat</keyword>
<evidence type="ECO:0000313" key="9">
    <source>
        <dbReference type="RefSeq" id="XP_022327433.1"/>
    </source>
</evidence>
<dbReference type="InterPro" id="IPR003961">
    <property type="entry name" value="FN3_dom"/>
</dbReference>
<accession>A0A8B8DHR6</accession>
<dbReference type="GeneID" id="111126819"/>
<feature type="domain" description="Ig-like" evidence="5">
    <location>
        <begin position="708"/>
        <end position="789"/>
    </location>
</feature>
<dbReference type="PROSITE" id="PS50853">
    <property type="entry name" value="FN3"/>
    <property type="match status" value="1"/>
</dbReference>
<evidence type="ECO:0000259" key="6">
    <source>
        <dbReference type="PROSITE" id="PS50853"/>
    </source>
</evidence>
<protein>
    <submittedName>
        <fullName evidence="8 9">Hemicentin-1-like</fullName>
    </submittedName>
</protein>
<feature type="domain" description="Ig-like" evidence="5">
    <location>
        <begin position="529"/>
        <end position="610"/>
    </location>
</feature>
<keyword evidence="7" id="KW-1185">Reference proteome</keyword>
<dbReference type="SMART" id="SM00060">
    <property type="entry name" value="FN3"/>
    <property type="match status" value="1"/>
</dbReference>
<dbReference type="SUPFAM" id="SSF48726">
    <property type="entry name" value="Immunoglobulin"/>
    <property type="match status" value="7"/>
</dbReference>
<dbReference type="Proteomes" id="UP000694844">
    <property type="component" value="Chromosome 3"/>
</dbReference>
<dbReference type="OrthoDB" id="6078854at2759"/>
<evidence type="ECO:0000256" key="2">
    <source>
        <dbReference type="SAM" id="MobiDB-lite"/>
    </source>
</evidence>
<feature type="region of interest" description="Disordered" evidence="2">
    <location>
        <begin position="1283"/>
        <end position="1308"/>
    </location>
</feature>
<dbReference type="PANTHER" id="PTHR46013">
    <property type="entry name" value="VASCULAR CELL ADHESION MOLECULE 1"/>
    <property type="match status" value="1"/>
</dbReference>
<dbReference type="InterPro" id="IPR036179">
    <property type="entry name" value="Ig-like_dom_sf"/>
</dbReference>